<evidence type="ECO:0000313" key="2">
    <source>
        <dbReference type="Proteomes" id="UP000199071"/>
    </source>
</evidence>
<keyword evidence="2" id="KW-1185">Reference proteome</keyword>
<dbReference type="Gene3D" id="3.30.1330.40">
    <property type="entry name" value="RutC-like"/>
    <property type="match status" value="1"/>
</dbReference>
<dbReference type="SUPFAM" id="SSF55298">
    <property type="entry name" value="YjgF-like"/>
    <property type="match status" value="1"/>
</dbReference>
<dbReference type="EMBL" id="FMXQ01000003">
    <property type="protein sequence ID" value="SDB24085.1"/>
    <property type="molecule type" value="Genomic_DNA"/>
</dbReference>
<dbReference type="AlphaFoldDB" id="A0A1G6BTX6"/>
<gene>
    <name evidence="1" type="ORF">SAMN02982931_01850</name>
</gene>
<reference evidence="1 2" key="1">
    <citation type="submission" date="2016-10" db="EMBL/GenBank/DDBJ databases">
        <authorList>
            <person name="de Groot N.N."/>
        </authorList>
    </citation>
    <scope>NUCLEOTIDE SEQUENCE [LARGE SCALE GENOMIC DNA]</scope>
    <source>
        <strain evidence="1 2">ATCC 35022</strain>
    </source>
</reference>
<name>A0A1G6BTX6_9HYPH</name>
<dbReference type="PANTHER" id="PTHR11803">
    <property type="entry name" value="2-IMINOBUTANOATE/2-IMINOPROPANOATE DEAMINASE RIDA"/>
    <property type="match status" value="1"/>
</dbReference>
<proteinExistence type="predicted"/>
<organism evidence="1 2">
    <name type="scientific">Bauldia litoralis</name>
    <dbReference type="NCBI Taxonomy" id="665467"/>
    <lineage>
        <taxon>Bacteria</taxon>
        <taxon>Pseudomonadati</taxon>
        <taxon>Pseudomonadota</taxon>
        <taxon>Alphaproteobacteria</taxon>
        <taxon>Hyphomicrobiales</taxon>
        <taxon>Kaistiaceae</taxon>
        <taxon>Bauldia</taxon>
    </lineage>
</organism>
<dbReference type="Pfam" id="PF01042">
    <property type="entry name" value="Ribonuc_L-PSP"/>
    <property type="match status" value="1"/>
</dbReference>
<accession>A0A1G6BTX6</accession>
<dbReference type="OrthoDB" id="9808943at2"/>
<dbReference type="CDD" id="cd00448">
    <property type="entry name" value="YjgF_YER057c_UK114_family"/>
    <property type="match status" value="1"/>
</dbReference>
<dbReference type="GO" id="GO:0005829">
    <property type="term" value="C:cytosol"/>
    <property type="evidence" value="ECO:0007669"/>
    <property type="project" value="TreeGrafter"/>
</dbReference>
<dbReference type="InterPro" id="IPR035959">
    <property type="entry name" value="RutC-like_sf"/>
</dbReference>
<evidence type="ECO:0000313" key="1">
    <source>
        <dbReference type="EMBL" id="SDB24085.1"/>
    </source>
</evidence>
<protein>
    <submittedName>
        <fullName evidence="1">Enamine deaminase RidA, house cleaning of reactive enamine intermediates, YjgF/YER057c/UK114 family</fullName>
    </submittedName>
</protein>
<dbReference type="STRING" id="665467.SAMN02982931_01850"/>
<dbReference type="InterPro" id="IPR006175">
    <property type="entry name" value="YjgF/YER057c/UK114"/>
</dbReference>
<dbReference type="GO" id="GO:0019239">
    <property type="term" value="F:deaminase activity"/>
    <property type="evidence" value="ECO:0007669"/>
    <property type="project" value="TreeGrafter"/>
</dbReference>
<dbReference type="RefSeq" id="WP_090876116.1">
    <property type="nucleotide sequence ID" value="NZ_FMXQ01000003.1"/>
</dbReference>
<dbReference type="PANTHER" id="PTHR11803:SF39">
    <property type="entry name" value="2-IMINOBUTANOATE_2-IMINOPROPANOATE DEAMINASE"/>
    <property type="match status" value="1"/>
</dbReference>
<sequence length="136" mass="14980">MSNEARKSDSHYAIGNKNPNLPFHPAVRAGDYIFVSGQVPKDENNDMISGTIEEETLATLKTIERVIAHEGATLSDVVRITTYLEDVRDFGRYNRAFLQGIGDAVLARTTIEARAVISTKIEMEAIVYKPLPASKG</sequence>
<dbReference type="Proteomes" id="UP000199071">
    <property type="component" value="Unassembled WGS sequence"/>
</dbReference>